<proteinExistence type="predicted"/>
<sequence>MSTLFLSNLSKNYIGLLDDINVESDDLQMEEIEVWTMFRIRSFDLSSNELTDYDPYRCCCQKDQDK</sequence>
<evidence type="ECO:0000313" key="2">
    <source>
        <dbReference type="Proteomes" id="UP000789570"/>
    </source>
</evidence>
<dbReference type="EMBL" id="CAJVPQ010000502">
    <property type="protein sequence ID" value="CAG8487115.1"/>
    <property type="molecule type" value="Genomic_DNA"/>
</dbReference>
<organism evidence="1 2">
    <name type="scientific">Funneliformis caledonium</name>
    <dbReference type="NCBI Taxonomy" id="1117310"/>
    <lineage>
        <taxon>Eukaryota</taxon>
        <taxon>Fungi</taxon>
        <taxon>Fungi incertae sedis</taxon>
        <taxon>Mucoromycota</taxon>
        <taxon>Glomeromycotina</taxon>
        <taxon>Glomeromycetes</taxon>
        <taxon>Glomerales</taxon>
        <taxon>Glomeraceae</taxon>
        <taxon>Funneliformis</taxon>
    </lineage>
</organism>
<accession>A0A9N8ZBW7</accession>
<name>A0A9N8ZBW7_9GLOM</name>
<dbReference type="Proteomes" id="UP000789570">
    <property type="component" value="Unassembled WGS sequence"/>
</dbReference>
<reference evidence="1" key="1">
    <citation type="submission" date="2021-06" db="EMBL/GenBank/DDBJ databases">
        <authorList>
            <person name="Kallberg Y."/>
            <person name="Tangrot J."/>
            <person name="Rosling A."/>
        </authorList>
    </citation>
    <scope>NUCLEOTIDE SEQUENCE</scope>
    <source>
        <strain evidence="1">UK204</strain>
    </source>
</reference>
<evidence type="ECO:0000313" key="1">
    <source>
        <dbReference type="EMBL" id="CAG8487115.1"/>
    </source>
</evidence>
<gene>
    <name evidence="1" type="ORF">FCALED_LOCUS3013</name>
</gene>
<keyword evidence="2" id="KW-1185">Reference proteome</keyword>
<dbReference type="AlphaFoldDB" id="A0A9N8ZBW7"/>
<comment type="caution">
    <text evidence="1">The sequence shown here is derived from an EMBL/GenBank/DDBJ whole genome shotgun (WGS) entry which is preliminary data.</text>
</comment>
<protein>
    <submittedName>
        <fullName evidence="1">9326_t:CDS:1</fullName>
    </submittedName>
</protein>